<protein>
    <submittedName>
        <fullName evidence="1">Uncharacterized protein</fullName>
    </submittedName>
</protein>
<name>A0AAD7CWN2_MYCRO</name>
<dbReference type="Proteomes" id="UP001221757">
    <property type="component" value="Unassembled WGS sequence"/>
</dbReference>
<comment type="caution">
    <text evidence="1">The sequence shown here is derived from an EMBL/GenBank/DDBJ whole genome shotgun (WGS) entry which is preliminary data.</text>
</comment>
<accession>A0AAD7CWN2</accession>
<evidence type="ECO:0000313" key="2">
    <source>
        <dbReference type="Proteomes" id="UP001221757"/>
    </source>
</evidence>
<reference evidence="1" key="1">
    <citation type="submission" date="2023-03" db="EMBL/GenBank/DDBJ databases">
        <title>Massive genome expansion in bonnet fungi (Mycena s.s.) driven by repeated elements and novel gene families across ecological guilds.</title>
        <authorList>
            <consortium name="Lawrence Berkeley National Laboratory"/>
            <person name="Harder C.B."/>
            <person name="Miyauchi S."/>
            <person name="Viragh M."/>
            <person name="Kuo A."/>
            <person name="Thoen E."/>
            <person name="Andreopoulos B."/>
            <person name="Lu D."/>
            <person name="Skrede I."/>
            <person name="Drula E."/>
            <person name="Henrissat B."/>
            <person name="Morin E."/>
            <person name="Kohler A."/>
            <person name="Barry K."/>
            <person name="LaButti K."/>
            <person name="Morin E."/>
            <person name="Salamov A."/>
            <person name="Lipzen A."/>
            <person name="Mereny Z."/>
            <person name="Hegedus B."/>
            <person name="Baldrian P."/>
            <person name="Stursova M."/>
            <person name="Weitz H."/>
            <person name="Taylor A."/>
            <person name="Grigoriev I.V."/>
            <person name="Nagy L.G."/>
            <person name="Martin F."/>
            <person name="Kauserud H."/>
        </authorList>
    </citation>
    <scope>NUCLEOTIDE SEQUENCE</scope>
    <source>
        <strain evidence="1">CBHHK067</strain>
    </source>
</reference>
<dbReference type="AlphaFoldDB" id="A0AAD7CWN2"/>
<evidence type="ECO:0000313" key="1">
    <source>
        <dbReference type="EMBL" id="KAJ7665742.1"/>
    </source>
</evidence>
<organism evidence="1 2">
    <name type="scientific">Mycena rosella</name>
    <name type="common">Pink bonnet</name>
    <name type="synonym">Agaricus rosellus</name>
    <dbReference type="NCBI Taxonomy" id="1033263"/>
    <lineage>
        <taxon>Eukaryota</taxon>
        <taxon>Fungi</taxon>
        <taxon>Dikarya</taxon>
        <taxon>Basidiomycota</taxon>
        <taxon>Agaricomycotina</taxon>
        <taxon>Agaricomycetes</taxon>
        <taxon>Agaricomycetidae</taxon>
        <taxon>Agaricales</taxon>
        <taxon>Marasmiineae</taxon>
        <taxon>Mycenaceae</taxon>
        <taxon>Mycena</taxon>
    </lineage>
</organism>
<dbReference type="EMBL" id="JARKIE010000213">
    <property type="protein sequence ID" value="KAJ7665742.1"/>
    <property type="molecule type" value="Genomic_DNA"/>
</dbReference>
<proteinExistence type="predicted"/>
<sequence length="568" mass="63984">MLEHSQDFHATLHHMSPNLKMISGLISAEGASQLQVLAHASLLDPVVWIKNVWSFVNDSEDYWDSARHNILSGFLDGSLSLYNRPNTVYKFDSTLKIFQTNKLPPPSALQTKNYAELLEGDAIWERPSEGHGLPNPHATSALAVVISIVFPVSSTSRPVIGLDGINNMISYIRAMMRSSHEVLRTVLDDANNTLLWASIMEYLSCGCPRSYTAERTLEVMCDFYQWLSQTYSLMDPNDRSELDRHSERLPRFNESTLLALEPPHVCPSYYSILAIVKTRILLSLMNQRTKIFERLDKGEIIAFSPEFHERLAERWRLLRGTPLTDAETSFFMIPRLPSNSENLVPTQSDWNESISLLSHPLLSKSSLGEVVENDPNFDFEACDDDVQKGAQYLHLLFIVSGRLHDASADVHAGFLEACASRDPPYSTLNILTNHVRIPVSNILLAHPTHRNRFANSIQALMKVRSPTRKQTMIWQHLLRESSILGDTLKHPEPFSRTIRAYGGGYDQTAVLVIKGALREYAKSIRESSDAATSMKERVQDRLQDLDAFLDQIHTVGAIPVVVPKAGVR</sequence>
<gene>
    <name evidence="1" type="ORF">B0H17DRAFT_285885</name>
</gene>
<keyword evidence="2" id="KW-1185">Reference proteome</keyword>